<dbReference type="InterPro" id="IPR031165">
    <property type="entry name" value="GNAT_YJDJ"/>
</dbReference>
<dbReference type="EMBL" id="JACOME010000002">
    <property type="protein sequence ID" value="MBC3846518.1"/>
    <property type="molecule type" value="Genomic_DNA"/>
</dbReference>
<dbReference type="Proteomes" id="UP000607435">
    <property type="component" value="Unassembled WGS sequence"/>
</dbReference>
<feature type="domain" description="N-acetyltransferase" evidence="2">
    <location>
        <begin position="6"/>
        <end position="93"/>
    </location>
</feature>
<dbReference type="SUPFAM" id="SSF55729">
    <property type="entry name" value="Acyl-CoA N-acyltransferases (Nat)"/>
    <property type="match status" value="1"/>
</dbReference>
<dbReference type="PROSITE" id="PS51186">
    <property type="entry name" value="GNAT"/>
    <property type="match status" value="1"/>
</dbReference>
<dbReference type="InterPro" id="IPR000182">
    <property type="entry name" value="GNAT_dom"/>
</dbReference>
<dbReference type="Gene3D" id="3.40.630.30">
    <property type="match status" value="1"/>
</dbReference>
<dbReference type="InterPro" id="IPR045057">
    <property type="entry name" value="Gcn5-rel_NAT"/>
</dbReference>
<dbReference type="Pfam" id="PF14542">
    <property type="entry name" value="Acetyltransf_CG"/>
    <property type="match status" value="1"/>
</dbReference>
<organism evidence="3 4">
    <name type="scientific">Winogradskyella echinorum</name>
    <dbReference type="NCBI Taxonomy" id="538189"/>
    <lineage>
        <taxon>Bacteria</taxon>
        <taxon>Pseudomonadati</taxon>
        <taxon>Bacteroidota</taxon>
        <taxon>Flavobacteriia</taxon>
        <taxon>Flavobacteriales</taxon>
        <taxon>Flavobacteriaceae</taxon>
        <taxon>Winogradskyella</taxon>
    </lineage>
</organism>
<sequence>MVIKQEDNKNKGEFFYEVEGKKLGLMTYSHAGDNKIIIDHTEVDTSLKGQGVGYKLVEAAVDYARKSNLKIMPLCPFANAVFKKRSEYNDVRV</sequence>
<dbReference type="CDD" id="cd04301">
    <property type="entry name" value="NAT_SF"/>
    <property type="match status" value="1"/>
</dbReference>
<gene>
    <name evidence="3" type="ORF">H6H04_09010</name>
</gene>
<comment type="caution">
    <text evidence="3">The sequence shown here is derived from an EMBL/GenBank/DDBJ whole genome shotgun (WGS) entry which is preliminary data.</text>
</comment>
<evidence type="ECO:0000313" key="4">
    <source>
        <dbReference type="Proteomes" id="UP000607435"/>
    </source>
</evidence>
<evidence type="ECO:0000259" key="2">
    <source>
        <dbReference type="PROSITE" id="PS51729"/>
    </source>
</evidence>
<dbReference type="PROSITE" id="PS51729">
    <property type="entry name" value="GNAT_YJDJ"/>
    <property type="match status" value="1"/>
</dbReference>
<evidence type="ECO:0000259" key="1">
    <source>
        <dbReference type="PROSITE" id="PS51186"/>
    </source>
</evidence>
<dbReference type="PANTHER" id="PTHR31435">
    <property type="entry name" value="PROTEIN NATD1"/>
    <property type="match status" value="1"/>
</dbReference>
<evidence type="ECO:0000313" key="3">
    <source>
        <dbReference type="EMBL" id="MBC3846518.1"/>
    </source>
</evidence>
<feature type="domain" description="N-acetyltransferase" evidence="1">
    <location>
        <begin position="1"/>
        <end position="93"/>
    </location>
</feature>
<dbReference type="RefSeq" id="WP_186845631.1">
    <property type="nucleotide sequence ID" value="NZ_JACOME010000002.1"/>
</dbReference>
<dbReference type="PANTHER" id="PTHR31435:SF10">
    <property type="entry name" value="BSR4717 PROTEIN"/>
    <property type="match status" value="1"/>
</dbReference>
<name>A0ABR6Y1D1_9FLAO</name>
<dbReference type="InterPro" id="IPR016181">
    <property type="entry name" value="Acyl_CoA_acyltransferase"/>
</dbReference>
<reference evidence="3 4" key="1">
    <citation type="submission" date="2020-08" db="EMBL/GenBank/DDBJ databases">
        <title>Winogradskyella ouciana sp. nov., isolated from the hadal seawater of the Mariana Trench.</title>
        <authorList>
            <person name="He X."/>
        </authorList>
    </citation>
    <scope>NUCLEOTIDE SEQUENCE [LARGE SCALE GENOMIC DNA]</scope>
    <source>
        <strain evidence="3 4">KCTC 22026</strain>
    </source>
</reference>
<accession>A0ABR6Y1D1</accession>
<protein>
    <submittedName>
        <fullName evidence="3">N-acetyltransferase</fullName>
    </submittedName>
</protein>
<keyword evidence="4" id="KW-1185">Reference proteome</keyword>
<proteinExistence type="predicted"/>